<gene>
    <name evidence="2" type="ORF">HF992_04405</name>
</gene>
<keyword evidence="3" id="KW-1185">Reference proteome</keyword>
<reference evidence="2 3" key="1">
    <citation type="submission" date="2020-04" db="EMBL/GenBank/DDBJ databases">
        <title>MicrobeNet Type strains.</title>
        <authorList>
            <person name="Nicholson A.C."/>
        </authorList>
    </citation>
    <scope>NUCLEOTIDE SEQUENCE [LARGE SCALE GENOMIC DNA]</scope>
    <source>
        <strain evidence="2 3">CCUG 69612</strain>
    </source>
</reference>
<dbReference type="PRINTS" id="PR00988">
    <property type="entry name" value="URIDINKINASE"/>
</dbReference>
<dbReference type="SUPFAM" id="SSF52540">
    <property type="entry name" value="P-loop containing nucleoside triphosphate hydrolases"/>
    <property type="match status" value="1"/>
</dbReference>
<feature type="domain" description="Phosphoribulokinase/uridine kinase" evidence="1">
    <location>
        <begin position="23"/>
        <end position="199"/>
    </location>
</feature>
<accession>A0A7X6N118</accession>
<dbReference type="InterPro" id="IPR027417">
    <property type="entry name" value="P-loop_NTPase"/>
</dbReference>
<evidence type="ECO:0000313" key="2">
    <source>
        <dbReference type="EMBL" id="NKZ20094.1"/>
    </source>
</evidence>
<keyword evidence="2" id="KW-0418">Kinase</keyword>
<evidence type="ECO:0000259" key="1">
    <source>
        <dbReference type="Pfam" id="PF00485"/>
    </source>
</evidence>
<dbReference type="EMBL" id="JAAXPR010000005">
    <property type="protein sequence ID" value="NKZ20094.1"/>
    <property type="molecule type" value="Genomic_DNA"/>
</dbReference>
<dbReference type="GO" id="GO:0016301">
    <property type="term" value="F:kinase activity"/>
    <property type="evidence" value="ECO:0007669"/>
    <property type="project" value="UniProtKB-KW"/>
</dbReference>
<dbReference type="Proteomes" id="UP000522720">
    <property type="component" value="Unassembled WGS sequence"/>
</dbReference>
<dbReference type="PANTHER" id="PTHR10285">
    <property type="entry name" value="URIDINE KINASE"/>
    <property type="match status" value="1"/>
</dbReference>
<dbReference type="Pfam" id="PF00485">
    <property type="entry name" value="PRK"/>
    <property type="match status" value="1"/>
</dbReference>
<proteinExistence type="predicted"/>
<organism evidence="2 3">
    <name type="scientific">Streptococcus ovuberis</name>
    <dbReference type="NCBI Taxonomy" id="1936207"/>
    <lineage>
        <taxon>Bacteria</taxon>
        <taxon>Bacillati</taxon>
        <taxon>Bacillota</taxon>
        <taxon>Bacilli</taxon>
        <taxon>Lactobacillales</taxon>
        <taxon>Streptococcaceae</taxon>
        <taxon>Streptococcus</taxon>
    </lineage>
</organism>
<sequence>MSSDFFKNIAEQLSDGKRHTVRIYGHGASGKSTLAAGLLTYLNPEQVNLIETDAYIIDGQLRQLVRPANAPHQKVTASMPVSHELASLTRDIQALQKGMDILTIDCSPWAPQQVLTGSKPILIVEGMSSAFLDKSLFDLSIACYTDPETELTRRLARDVAHRGRVPEFVLQTHQARRQQYETYLEPLIKAADVVVNQSNNQFTVETGNIRILHPLRQ</sequence>
<dbReference type="Gene3D" id="3.40.50.300">
    <property type="entry name" value="P-loop containing nucleotide triphosphate hydrolases"/>
    <property type="match status" value="1"/>
</dbReference>
<evidence type="ECO:0000313" key="3">
    <source>
        <dbReference type="Proteomes" id="UP000522720"/>
    </source>
</evidence>
<name>A0A7X6N118_9STRE</name>
<dbReference type="InterPro" id="IPR006083">
    <property type="entry name" value="PRK/URK"/>
</dbReference>
<dbReference type="AlphaFoldDB" id="A0A7X6N118"/>
<keyword evidence="2" id="KW-0808">Transferase</keyword>
<protein>
    <submittedName>
        <fullName evidence="2">Phosphoribulokinase</fullName>
    </submittedName>
</protein>
<dbReference type="GO" id="GO:0005524">
    <property type="term" value="F:ATP binding"/>
    <property type="evidence" value="ECO:0007669"/>
    <property type="project" value="InterPro"/>
</dbReference>
<comment type="caution">
    <text evidence="2">The sequence shown here is derived from an EMBL/GenBank/DDBJ whole genome shotgun (WGS) entry which is preliminary data.</text>
</comment>
<dbReference type="RefSeq" id="WP_168548900.1">
    <property type="nucleotide sequence ID" value="NZ_JAAXPR010000005.1"/>
</dbReference>